<proteinExistence type="predicted"/>
<gene>
    <name evidence="2" type="ORF">S12H4_30194</name>
</gene>
<dbReference type="AlphaFoldDB" id="X1UF02"/>
<organism evidence="2">
    <name type="scientific">marine sediment metagenome</name>
    <dbReference type="NCBI Taxonomy" id="412755"/>
    <lineage>
        <taxon>unclassified sequences</taxon>
        <taxon>metagenomes</taxon>
        <taxon>ecological metagenomes</taxon>
    </lineage>
</organism>
<evidence type="ECO:0000313" key="2">
    <source>
        <dbReference type="EMBL" id="GAJ02142.1"/>
    </source>
</evidence>
<feature type="domain" description="Phage ABA sandwich" evidence="1">
    <location>
        <begin position="17"/>
        <end position="110"/>
    </location>
</feature>
<comment type="caution">
    <text evidence="2">The sequence shown here is derived from an EMBL/GenBank/DDBJ whole genome shotgun (WGS) entry which is preliminary data.</text>
</comment>
<dbReference type="Gene3D" id="3.30.2120.10">
    <property type="entry name" value="Bacillus phage protein-like"/>
    <property type="match status" value="1"/>
</dbReference>
<accession>X1UF02</accession>
<dbReference type="EMBL" id="BARW01017490">
    <property type="protein sequence ID" value="GAJ02142.1"/>
    <property type="molecule type" value="Genomic_DNA"/>
</dbReference>
<dbReference type="Pfam" id="PF18066">
    <property type="entry name" value="Phage_ABA_S"/>
    <property type="match status" value="1"/>
</dbReference>
<dbReference type="InterPro" id="IPR041270">
    <property type="entry name" value="Phage_ABA_S"/>
</dbReference>
<sequence>MTKEEILAMNPSIQLGDLVAIEVMEWRREGDHWVTPEGFWVDAEGLHGWYPWRDISAAWQVVDKNDYSWFDVWRAYGKFYAKVRDGRLKGLEVVAGPCETAPVAICKAALLAIHSQKNI</sequence>
<protein>
    <recommendedName>
        <fullName evidence="1">Phage ABA sandwich domain-containing protein</fullName>
    </recommendedName>
</protein>
<dbReference type="InterPro" id="IPR028985">
    <property type="entry name" value="Bacillus_phage_prot-like"/>
</dbReference>
<name>X1UF02_9ZZZZ</name>
<reference evidence="2" key="1">
    <citation type="journal article" date="2014" name="Front. Microbiol.">
        <title>High frequency of phylogenetically diverse reductive dehalogenase-homologous genes in deep subseafloor sedimentary metagenomes.</title>
        <authorList>
            <person name="Kawai M."/>
            <person name="Futagami T."/>
            <person name="Toyoda A."/>
            <person name="Takaki Y."/>
            <person name="Nishi S."/>
            <person name="Hori S."/>
            <person name="Arai W."/>
            <person name="Tsubouchi T."/>
            <person name="Morono Y."/>
            <person name="Uchiyama I."/>
            <person name="Ito T."/>
            <person name="Fujiyama A."/>
            <person name="Inagaki F."/>
            <person name="Takami H."/>
        </authorList>
    </citation>
    <scope>NUCLEOTIDE SEQUENCE</scope>
    <source>
        <strain evidence="2">Expedition CK06-06</strain>
    </source>
</reference>
<evidence type="ECO:0000259" key="1">
    <source>
        <dbReference type="Pfam" id="PF18066"/>
    </source>
</evidence>